<protein>
    <submittedName>
        <fullName evidence="1">Uncharacterized protein</fullName>
    </submittedName>
</protein>
<dbReference type="EMBL" id="JABSTQ010001792">
    <property type="protein sequence ID" value="KAG0444595.1"/>
    <property type="molecule type" value="Genomic_DNA"/>
</dbReference>
<dbReference type="Proteomes" id="UP000805193">
    <property type="component" value="Unassembled WGS sequence"/>
</dbReference>
<name>A0AC60QY18_IXOPE</name>
<keyword evidence="2" id="KW-1185">Reference proteome</keyword>
<sequence>ADGAARRESRATYDKALRVLKRAEEDNALDTTDGGMERGSPGDSHFHRRPLSTQQATSLPAPPPGLACGVFGPRASSPVATGAARSSFVFDHQLPATTPMITALSPPTNDAGRPASCASDCQPPATVPALTGFESRVIKLLLEQRQQLRELTQQNAALKEGQEELCLRLAQLEGQLPRRTEPAGEAIQLPLFSLEEFQAAEEVLQDAASRKALRARFVLMGGTEVKDAVRCIMERTLKKEVQAHFTFVGRQGKQPFKGTKLFSVIK</sequence>
<feature type="non-terminal residue" evidence="1">
    <location>
        <position position="266"/>
    </location>
</feature>
<accession>A0AC60QY18</accession>
<evidence type="ECO:0000313" key="1">
    <source>
        <dbReference type="EMBL" id="KAG0444595.1"/>
    </source>
</evidence>
<evidence type="ECO:0000313" key="2">
    <source>
        <dbReference type="Proteomes" id="UP000805193"/>
    </source>
</evidence>
<reference evidence="1 2" key="1">
    <citation type="journal article" date="2020" name="Cell">
        <title>Large-Scale Comparative Analyses of Tick Genomes Elucidate Their Genetic Diversity and Vector Capacities.</title>
        <authorList>
            <consortium name="Tick Genome and Microbiome Consortium (TIGMIC)"/>
            <person name="Jia N."/>
            <person name="Wang J."/>
            <person name="Shi W."/>
            <person name="Du L."/>
            <person name="Sun Y."/>
            <person name="Zhan W."/>
            <person name="Jiang J.F."/>
            <person name="Wang Q."/>
            <person name="Zhang B."/>
            <person name="Ji P."/>
            <person name="Bell-Sakyi L."/>
            <person name="Cui X.M."/>
            <person name="Yuan T.T."/>
            <person name="Jiang B.G."/>
            <person name="Yang W.F."/>
            <person name="Lam T.T."/>
            <person name="Chang Q.C."/>
            <person name="Ding S.J."/>
            <person name="Wang X.J."/>
            <person name="Zhu J.G."/>
            <person name="Ruan X.D."/>
            <person name="Zhao L."/>
            <person name="Wei J.T."/>
            <person name="Ye R.Z."/>
            <person name="Que T.C."/>
            <person name="Du C.H."/>
            <person name="Zhou Y.H."/>
            <person name="Cheng J.X."/>
            <person name="Dai P.F."/>
            <person name="Guo W.B."/>
            <person name="Han X.H."/>
            <person name="Huang E.J."/>
            <person name="Li L.F."/>
            <person name="Wei W."/>
            <person name="Gao Y.C."/>
            <person name="Liu J.Z."/>
            <person name="Shao H.Z."/>
            <person name="Wang X."/>
            <person name="Wang C.C."/>
            <person name="Yang T.C."/>
            <person name="Huo Q.B."/>
            <person name="Li W."/>
            <person name="Chen H.Y."/>
            <person name="Chen S.E."/>
            <person name="Zhou L.G."/>
            <person name="Ni X.B."/>
            <person name="Tian J.H."/>
            <person name="Sheng Y."/>
            <person name="Liu T."/>
            <person name="Pan Y.S."/>
            <person name="Xia L.Y."/>
            <person name="Li J."/>
            <person name="Zhao F."/>
            <person name="Cao W.C."/>
        </authorList>
    </citation>
    <scope>NUCLEOTIDE SEQUENCE [LARGE SCALE GENOMIC DNA]</scope>
    <source>
        <strain evidence="1">Iper-2018</strain>
    </source>
</reference>
<organism evidence="1 2">
    <name type="scientific">Ixodes persulcatus</name>
    <name type="common">Taiga tick</name>
    <dbReference type="NCBI Taxonomy" id="34615"/>
    <lineage>
        <taxon>Eukaryota</taxon>
        <taxon>Metazoa</taxon>
        <taxon>Ecdysozoa</taxon>
        <taxon>Arthropoda</taxon>
        <taxon>Chelicerata</taxon>
        <taxon>Arachnida</taxon>
        <taxon>Acari</taxon>
        <taxon>Parasitiformes</taxon>
        <taxon>Ixodida</taxon>
        <taxon>Ixodoidea</taxon>
        <taxon>Ixodidae</taxon>
        <taxon>Ixodinae</taxon>
        <taxon>Ixodes</taxon>
    </lineage>
</organism>
<comment type="caution">
    <text evidence="1">The sequence shown here is derived from an EMBL/GenBank/DDBJ whole genome shotgun (WGS) entry which is preliminary data.</text>
</comment>
<feature type="non-terminal residue" evidence="1">
    <location>
        <position position="1"/>
    </location>
</feature>
<gene>
    <name evidence="1" type="ORF">HPB47_013615</name>
</gene>
<proteinExistence type="predicted"/>